<dbReference type="Gene3D" id="2.60.40.1080">
    <property type="match status" value="1"/>
</dbReference>
<dbReference type="Pfam" id="PF00082">
    <property type="entry name" value="Peptidase_S8"/>
    <property type="match status" value="1"/>
</dbReference>
<dbReference type="InterPro" id="IPR037045">
    <property type="entry name" value="S8pro/Inhibitor_I9_sf"/>
</dbReference>
<dbReference type="InterPro" id="IPR036852">
    <property type="entry name" value="Peptidase_S8/S53_dom_sf"/>
</dbReference>
<keyword evidence="9" id="KW-1185">Reference proteome</keyword>
<dbReference type="PROSITE" id="PS00136">
    <property type="entry name" value="SUBTILASE_ASP"/>
    <property type="match status" value="1"/>
</dbReference>
<dbReference type="PANTHER" id="PTHR43806:SF11">
    <property type="entry name" value="CEREVISIN-RELATED"/>
    <property type="match status" value="1"/>
</dbReference>
<dbReference type="RefSeq" id="WP_144840858.1">
    <property type="nucleotide sequence ID" value="NZ_JBHTKI010000014.1"/>
</dbReference>
<evidence type="ECO:0000256" key="4">
    <source>
        <dbReference type="ARBA" id="ARBA00022801"/>
    </source>
</evidence>
<accession>A0ABW3LDV2</accession>
<proteinExistence type="inferred from homology"/>
<evidence type="ECO:0000259" key="7">
    <source>
        <dbReference type="PROSITE" id="PS51272"/>
    </source>
</evidence>
<dbReference type="Proteomes" id="UP001597109">
    <property type="component" value="Unassembled WGS sequence"/>
</dbReference>
<name>A0ABW3LDV2_9BACL</name>
<evidence type="ECO:0000313" key="8">
    <source>
        <dbReference type="EMBL" id="MFD1031866.1"/>
    </source>
</evidence>
<dbReference type="SUPFAM" id="SSF52743">
    <property type="entry name" value="Subtilisin-like"/>
    <property type="match status" value="1"/>
</dbReference>
<dbReference type="CDD" id="cd07477">
    <property type="entry name" value="Peptidases_S8_Subtilisin_subset"/>
    <property type="match status" value="1"/>
</dbReference>
<dbReference type="InterPro" id="IPR034202">
    <property type="entry name" value="Subtilisin_Carlsberg-like"/>
</dbReference>
<dbReference type="InterPro" id="IPR023827">
    <property type="entry name" value="Peptidase_S8_Asp-AS"/>
</dbReference>
<dbReference type="InterPro" id="IPR022398">
    <property type="entry name" value="Peptidase_S8_His-AS"/>
</dbReference>
<dbReference type="EMBL" id="JBHTKI010000014">
    <property type="protein sequence ID" value="MFD1031866.1"/>
    <property type="molecule type" value="Genomic_DNA"/>
</dbReference>
<keyword evidence="4 6" id="KW-0378">Hydrolase</keyword>
<dbReference type="PROSITE" id="PS51272">
    <property type="entry name" value="SLH"/>
    <property type="match status" value="3"/>
</dbReference>
<feature type="active site" description="Charge relay system" evidence="6">
    <location>
        <position position="123"/>
    </location>
</feature>
<dbReference type="PRINTS" id="PR00723">
    <property type="entry name" value="SUBTILISIN"/>
</dbReference>
<reference evidence="9" key="1">
    <citation type="journal article" date="2019" name="Int. J. Syst. Evol. Microbiol.">
        <title>The Global Catalogue of Microorganisms (GCM) 10K type strain sequencing project: providing services to taxonomists for standard genome sequencing and annotation.</title>
        <authorList>
            <consortium name="The Broad Institute Genomics Platform"/>
            <consortium name="The Broad Institute Genome Sequencing Center for Infectious Disease"/>
            <person name="Wu L."/>
            <person name="Ma J."/>
        </authorList>
    </citation>
    <scope>NUCLEOTIDE SEQUENCE [LARGE SCALE GENOMIC DNA]</scope>
    <source>
        <strain evidence="9">CCUG 56756</strain>
    </source>
</reference>
<evidence type="ECO:0000313" key="9">
    <source>
        <dbReference type="Proteomes" id="UP001597109"/>
    </source>
</evidence>
<organism evidence="8 9">
    <name type="scientific">Metaplanococcus flavidus</name>
    <dbReference type="NCBI Taxonomy" id="569883"/>
    <lineage>
        <taxon>Bacteria</taxon>
        <taxon>Bacillati</taxon>
        <taxon>Bacillota</taxon>
        <taxon>Bacilli</taxon>
        <taxon>Bacillales</taxon>
        <taxon>Caryophanaceae</taxon>
        <taxon>Metaplanococcus</taxon>
    </lineage>
</organism>
<dbReference type="Pfam" id="PF00395">
    <property type="entry name" value="SLH"/>
    <property type="match status" value="3"/>
</dbReference>
<dbReference type="PROSITE" id="PS00137">
    <property type="entry name" value="SUBTILASE_HIS"/>
    <property type="match status" value="1"/>
</dbReference>
<dbReference type="PROSITE" id="PS51892">
    <property type="entry name" value="SUBTILASE"/>
    <property type="match status" value="1"/>
</dbReference>
<feature type="domain" description="SLH" evidence="7">
    <location>
        <begin position="466"/>
        <end position="530"/>
    </location>
</feature>
<dbReference type="Gene3D" id="3.40.50.200">
    <property type="entry name" value="Peptidase S8/S53 domain"/>
    <property type="match status" value="1"/>
</dbReference>
<dbReference type="InterPro" id="IPR001119">
    <property type="entry name" value="SLH_dom"/>
</dbReference>
<dbReference type="PANTHER" id="PTHR43806">
    <property type="entry name" value="PEPTIDASE S8"/>
    <property type="match status" value="1"/>
</dbReference>
<evidence type="ECO:0000256" key="1">
    <source>
        <dbReference type="ARBA" id="ARBA00011073"/>
    </source>
</evidence>
<keyword evidence="5 6" id="KW-0720">Serine protease</keyword>
<evidence type="ECO:0000256" key="5">
    <source>
        <dbReference type="ARBA" id="ARBA00022825"/>
    </source>
</evidence>
<sequence>MKKVFGLVFSIVIAMGLHITVLAEDPEMQRFIVIFEEGGDLGAIQEMDGVVTDTYDYINAVSIMATEDSIRQLKASDNVAHVERDILVESSIQQIGWGIPHIGTPLSWHTGYTGKNVKIGIIDSGVADHPDLKLAGGVSIVGYTKSHADDSGHGTHIAGIIGALDNNIGIKGIASGASLYAIKVFNKNNEAYLTDVIKGIEWAIANDMDIINLSLGVTDDSEAFKQIIQKAYAKDMILVAAAGNGGLSNPTGDLVEYPARYKEVIAVAAVDELLKRAHFSAAGPAVDIAAPGVAIYSTYLNKSYSKMSGTSMGAPYIVGQAALIKEAYPSLSNEQVRSVLFENALDLGAKGLDPIFGVGLVQAAAYDMPAFGKTAALNPGESLQIDKPSIFGIEGLAKNTKAIIGLKNGKNVDISAHAVWKSDNERIAKVSKGRVTFIAEGSAKITASYGNLTAEMAVAVEKGTTVLAPFKDVTPEHWAYDEIREMSYKGVITGYTEIEKFEPLQRIRREHVAVILDRAMPLPVKQEYTPFPDINENHHYFKAIKAVQQAGIFSGNEVGFAPKDDLSRAQMAKILVLAFDLEAEGQHPFPDVPENHWANDYVSILYQTGITTGSEGEFKLDDKVTRAHFATFMSRAFEWQAIQNKEE</sequence>
<comment type="caution">
    <text evidence="8">The sequence shown here is derived from an EMBL/GenBank/DDBJ whole genome shotgun (WGS) entry which is preliminary data.</text>
</comment>
<feature type="active site" description="Charge relay system" evidence="6">
    <location>
        <position position="153"/>
    </location>
</feature>
<dbReference type="InterPro" id="IPR015500">
    <property type="entry name" value="Peptidase_S8_subtilisin-rel"/>
</dbReference>
<dbReference type="Gene3D" id="3.30.70.80">
    <property type="entry name" value="Peptidase S8 propeptide/proteinase inhibitor I9"/>
    <property type="match status" value="1"/>
</dbReference>
<dbReference type="SUPFAM" id="SSF49373">
    <property type="entry name" value="Invasin/intimin cell-adhesion fragments"/>
    <property type="match status" value="1"/>
</dbReference>
<feature type="active site" description="Charge relay system" evidence="6">
    <location>
        <position position="311"/>
    </location>
</feature>
<protein>
    <submittedName>
        <fullName evidence="8">S8 family serine peptidase</fullName>
    </submittedName>
</protein>
<dbReference type="InterPro" id="IPR050131">
    <property type="entry name" value="Peptidase_S8_subtilisin-like"/>
</dbReference>
<feature type="domain" description="SLH" evidence="7">
    <location>
        <begin position="585"/>
        <end position="647"/>
    </location>
</feature>
<comment type="similarity">
    <text evidence="1 6">Belongs to the peptidase S8 family.</text>
</comment>
<keyword evidence="3" id="KW-0479">Metal-binding</keyword>
<dbReference type="InterPro" id="IPR000209">
    <property type="entry name" value="Peptidase_S8/S53_dom"/>
</dbReference>
<feature type="domain" description="SLH" evidence="7">
    <location>
        <begin position="531"/>
        <end position="584"/>
    </location>
</feature>
<keyword evidence="2 6" id="KW-0645">Protease</keyword>
<evidence type="ECO:0000256" key="2">
    <source>
        <dbReference type="ARBA" id="ARBA00022670"/>
    </source>
</evidence>
<gene>
    <name evidence="8" type="ORF">ACFQ1X_10535</name>
</gene>
<evidence type="ECO:0000256" key="6">
    <source>
        <dbReference type="PROSITE-ProRule" id="PRU01240"/>
    </source>
</evidence>
<evidence type="ECO:0000256" key="3">
    <source>
        <dbReference type="ARBA" id="ARBA00022723"/>
    </source>
</evidence>
<dbReference type="SUPFAM" id="SSF54897">
    <property type="entry name" value="Protease propeptides/inhibitors"/>
    <property type="match status" value="1"/>
</dbReference>
<dbReference type="InterPro" id="IPR008964">
    <property type="entry name" value="Invasin/intimin_cell_adhesion"/>
</dbReference>